<evidence type="ECO:0000313" key="10">
    <source>
        <dbReference type="EMBL" id="MFI1962662.1"/>
    </source>
</evidence>
<dbReference type="InterPro" id="IPR003593">
    <property type="entry name" value="AAA+_ATPase"/>
</dbReference>
<dbReference type="InterPro" id="IPR027417">
    <property type="entry name" value="P-loop_NTPase"/>
</dbReference>
<feature type="region of interest" description="Disordered" evidence="7">
    <location>
        <begin position="552"/>
        <end position="572"/>
    </location>
</feature>
<dbReference type="EMBL" id="JBIRWE010000001">
    <property type="protein sequence ID" value="MFI1962662.1"/>
    <property type="molecule type" value="Genomic_DNA"/>
</dbReference>
<evidence type="ECO:0000256" key="2">
    <source>
        <dbReference type="ARBA" id="ARBA00022692"/>
    </source>
</evidence>
<evidence type="ECO:0000256" key="7">
    <source>
        <dbReference type="SAM" id="MobiDB-lite"/>
    </source>
</evidence>
<dbReference type="SUPFAM" id="SSF52540">
    <property type="entry name" value="P-loop containing nucleoside triphosphate hydrolases"/>
    <property type="match status" value="1"/>
</dbReference>
<feature type="transmembrane region" description="Helical" evidence="8">
    <location>
        <begin position="29"/>
        <end position="49"/>
    </location>
</feature>
<evidence type="ECO:0000256" key="1">
    <source>
        <dbReference type="ARBA" id="ARBA00004651"/>
    </source>
</evidence>
<comment type="subcellular location">
    <subcellularLocation>
        <location evidence="1">Cell membrane</location>
        <topology evidence="1">Multi-pass membrane protein</topology>
    </subcellularLocation>
</comment>
<dbReference type="InterPro" id="IPR036640">
    <property type="entry name" value="ABC1_TM_sf"/>
</dbReference>
<dbReference type="Pfam" id="PF00005">
    <property type="entry name" value="ABC_tran"/>
    <property type="match status" value="1"/>
</dbReference>
<dbReference type="InterPro" id="IPR017871">
    <property type="entry name" value="ABC_transporter-like_CS"/>
</dbReference>
<keyword evidence="4 10" id="KW-0067">ATP-binding</keyword>
<organism evidence="10 11">
    <name type="scientific">Streptomyces pathocidini</name>
    <dbReference type="NCBI Taxonomy" id="1650571"/>
    <lineage>
        <taxon>Bacteria</taxon>
        <taxon>Bacillati</taxon>
        <taxon>Actinomycetota</taxon>
        <taxon>Actinomycetes</taxon>
        <taxon>Kitasatosporales</taxon>
        <taxon>Streptomycetaceae</taxon>
        <taxon>Streptomyces</taxon>
    </lineage>
</organism>
<feature type="transmembrane region" description="Helical" evidence="8">
    <location>
        <begin position="253"/>
        <end position="275"/>
    </location>
</feature>
<dbReference type="PROSITE" id="PS00211">
    <property type="entry name" value="ABC_TRANSPORTER_1"/>
    <property type="match status" value="1"/>
</dbReference>
<dbReference type="SMART" id="SM00382">
    <property type="entry name" value="AAA"/>
    <property type="match status" value="1"/>
</dbReference>
<dbReference type="InterPro" id="IPR039421">
    <property type="entry name" value="Type_1_exporter"/>
</dbReference>
<gene>
    <name evidence="10" type="ORF">ACH429_00710</name>
</gene>
<dbReference type="PROSITE" id="PS50893">
    <property type="entry name" value="ABC_TRANSPORTER_2"/>
    <property type="match status" value="1"/>
</dbReference>
<accession>A0ABW7UJ15</accession>
<name>A0ABW7UJ15_9ACTN</name>
<evidence type="ECO:0000256" key="3">
    <source>
        <dbReference type="ARBA" id="ARBA00022741"/>
    </source>
</evidence>
<dbReference type="Gene3D" id="1.20.1560.10">
    <property type="entry name" value="ABC transporter type 1, transmembrane domain"/>
    <property type="match status" value="1"/>
</dbReference>
<evidence type="ECO:0000256" key="5">
    <source>
        <dbReference type="ARBA" id="ARBA00022989"/>
    </source>
</evidence>
<sequence length="572" mass="61681">MARGLLPAAFTVAVGLFVAAVQHGGSVVVSLALVGGLFVLIQLLAPLHAQVGSNLGDRLASWLHDRLLDATTRPDGTAHLESEKITTDLTVARDFDLGISGPPMNLSMGMIAGGLVEAVAGLTQAAVLSAYHWWAAPLVGGAWAATHWLLRESSGWDRGTDEVGIAQRHAEYTYRLAVEPSAAKELRLFGLSEWTVARFAANRRRLVDLRWHATRLRQRPMRWTVAVLVGANGLLFWSLAADATAGAINAGEVIIYAQAALGTAALAFGGLNWALPLAAQSVSAVIRLGKETDSLGRLPSGEQQADGRPSSTLRFRDVHFSYPTDERPILNGLDLSVEAGTSLAIVGVNGAGKTTLVKLLCRLYDPDRGAIEVDGVDLRDFDLDSWRRQIAASFQDFIRYELPLRDNVAPLGAPDEVINAALKDARASDLADPDQVLARGYDGGTDLSGGQWQRVALARVLCAVRLGAGVVILDEPTAQLDVRAEAEIFDQILEATRGCTTILISHRFSTVRHADRICVLEKGGVVETGTHTELMARRGRYREMFELQASRFDSGQAGSAEREEQENHDCHV</sequence>
<dbReference type="RefSeq" id="WP_205627606.1">
    <property type="nucleotide sequence ID" value="NZ_JBIRWE010000001.1"/>
</dbReference>
<feature type="transmembrane region" description="Helical" evidence="8">
    <location>
        <begin position="223"/>
        <end position="241"/>
    </location>
</feature>
<dbReference type="Gene3D" id="3.40.50.300">
    <property type="entry name" value="P-loop containing nucleotide triphosphate hydrolases"/>
    <property type="match status" value="1"/>
</dbReference>
<keyword evidence="3" id="KW-0547">Nucleotide-binding</keyword>
<keyword evidence="5 8" id="KW-1133">Transmembrane helix</keyword>
<dbReference type="PANTHER" id="PTHR24221:SF646">
    <property type="entry name" value="HAEMOLYSIN SECRETION ATP-BINDING PROTEIN"/>
    <property type="match status" value="1"/>
</dbReference>
<dbReference type="Proteomes" id="UP001611548">
    <property type="component" value="Unassembled WGS sequence"/>
</dbReference>
<keyword evidence="6 8" id="KW-0472">Membrane</keyword>
<feature type="compositionally biased region" description="Basic and acidic residues" evidence="7">
    <location>
        <begin position="560"/>
        <end position="572"/>
    </location>
</feature>
<protein>
    <submittedName>
        <fullName evidence="10">ABC transporter ATP-binding protein</fullName>
    </submittedName>
</protein>
<keyword evidence="11" id="KW-1185">Reference proteome</keyword>
<dbReference type="InterPro" id="IPR003439">
    <property type="entry name" value="ABC_transporter-like_ATP-bd"/>
</dbReference>
<dbReference type="SUPFAM" id="SSF90123">
    <property type="entry name" value="ABC transporter transmembrane region"/>
    <property type="match status" value="1"/>
</dbReference>
<dbReference type="PANTHER" id="PTHR24221">
    <property type="entry name" value="ATP-BINDING CASSETTE SUB-FAMILY B"/>
    <property type="match status" value="1"/>
</dbReference>
<evidence type="ECO:0000259" key="9">
    <source>
        <dbReference type="PROSITE" id="PS50893"/>
    </source>
</evidence>
<feature type="domain" description="ABC transporter" evidence="9">
    <location>
        <begin position="313"/>
        <end position="547"/>
    </location>
</feature>
<comment type="caution">
    <text evidence="10">The sequence shown here is derived from an EMBL/GenBank/DDBJ whole genome shotgun (WGS) entry which is preliminary data.</text>
</comment>
<proteinExistence type="predicted"/>
<dbReference type="GO" id="GO:0005524">
    <property type="term" value="F:ATP binding"/>
    <property type="evidence" value="ECO:0007669"/>
    <property type="project" value="UniProtKB-KW"/>
</dbReference>
<evidence type="ECO:0000313" key="11">
    <source>
        <dbReference type="Proteomes" id="UP001611548"/>
    </source>
</evidence>
<reference evidence="10 11" key="1">
    <citation type="submission" date="2024-10" db="EMBL/GenBank/DDBJ databases">
        <title>The Natural Products Discovery Center: Release of the First 8490 Sequenced Strains for Exploring Actinobacteria Biosynthetic Diversity.</title>
        <authorList>
            <person name="Kalkreuter E."/>
            <person name="Kautsar S.A."/>
            <person name="Yang D."/>
            <person name="Bader C.D."/>
            <person name="Teijaro C.N."/>
            <person name="Fluegel L."/>
            <person name="Davis C.M."/>
            <person name="Simpson J.R."/>
            <person name="Lauterbach L."/>
            <person name="Steele A.D."/>
            <person name="Gui C."/>
            <person name="Meng S."/>
            <person name="Li G."/>
            <person name="Viehrig K."/>
            <person name="Ye F."/>
            <person name="Su P."/>
            <person name="Kiefer A.F."/>
            <person name="Nichols A."/>
            <person name="Cepeda A.J."/>
            <person name="Yan W."/>
            <person name="Fan B."/>
            <person name="Jiang Y."/>
            <person name="Adhikari A."/>
            <person name="Zheng C.-J."/>
            <person name="Schuster L."/>
            <person name="Cowan T.M."/>
            <person name="Smanski M.J."/>
            <person name="Chevrette M.G."/>
            <person name="De Carvalho L.P.S."/>
            <person name="Shen B."/>
        </authorList>
    </citation>
    <scope>NUCLEOTIDE SEQUENCE [LARGE SCALE GENOMIC DNA]</scope>
    <source>
        <strain evidence="10 11">NPDC020327</strain>
    </source>
</reference>
<keyword evidence="2 8" id="KW-0812">Transmembrane</keyword>
<evidence type="ECO:0000256" key="4">
    <source>
        <dbReference type="ARBA" id="ARBA00022840"/>
    </source>
</evidence>
<evidence type="ECO:0000256" key="6">
    <source>
        <dbReference type="ARBA" id="ARBA00023136"/>
    </source>
</evidence>
<evidence type="ECO:0000256" key="8">
    <source>
        <dbReference type="SAM" id="Phobius"/>
    </source>
</evidence>